<dbReference type="InterPro" id="IPR035979">
    <property type="entry name" value="RBD_domain_sf"/>
</dbReference>
<evidence type="ECO:0000256" key="9">
    <source>
        <dbReference type="SAM" id="MobiDB-lite"/>
    </source>
</evidence>
<dbReference type="GO" id="GO:0045292">
    <property type="term" value="P:mRNA cis splicing, via spliceosome"/>
    <property type="evidence" value="ECO:0007669"/>
    <property type="project" value="UniProtKB-UniRule"/>
</dbReference>
<dbReference type="SMART" id="SM00443">
    <property type="entry name" value="G_patch"/>
    <property type="match status" value="1"/>
</dbReference>
<reference evidence="12" key="1">
    <citation type="submission" date="2020-11" db="EMBL/GenBank/DDBJ databases">
        <authorList>
            <person name="Tran Van P."/>
        </authorList>
    </citation>
    <scope>NUCLEOTIDE SEQUENCE</scope>
</reference>
<evidence type="ECO:0000256" key="7">
    <source>
        <dbReference type="ARBA" id="ARBA00074919"/>
    </source>
</evidence>
<dbReference type="SUPFAM" id="SSF54928">
    <property type="entry name" value="RNA-binding domain, RBD"/>
    <property type="match status" value="1"/>
</dbReference>
<dbReference type="Pfam" id="PF01585">
    <property type="entry name" value="G-patch"/>
    <property type="match status" value="1"/>
</dbReference>
<dbReference type="AlphaFoldDB" id="A0A7R9QTG1"/>
<comment type="function">
    <text evidence="8">Splice factor that binds to the single-stranded 3'AG at the exon/intron border and promotes its utilization in the second catalytic step. Involved in the regulation of alternative splicing and the utilization of cryptic splice sites.</text>
</comment>
<dbReference type="Proteomes" id="UP000728032">
    <property type="component" value="Unassembled WGS sequence"/>
</dbReference>
<dbReference type="SMART" id="SM00361">
    <property type="entry name" value="RRM_1"/>
    <property type="match status" value="1"/>
</dbReference>
<evidence type="ECO:0000259" key="10">
    <source>
        <dbReference type="PROSITE" id="PS50102"/>
    </source>
</evidence>
<feature type="region of interest" description="Disordered" evidence="9">
    <location>
        <begin position="1"/>
        <end position="23"/>
    </location>
</feature>
<protein>
    <recommendedName>
        <fullName evidence="7 8">Splicing factor 45</fullName>
    </recommendedName>
    <alternativeName>
        <fullName evidence="8">RNA-binding motif protein 17</fullName>
    </alternativeName>
</protein>
<dbReference type="InterPro" id="IPR040052">
    <property type="entry name" value="RBM17"/>
</dbReference>
<evidence type="ECO:0000256" key="8">
    <source>
        <dbReference type="PIRNR" id="PIRNR031066"/>
    </source>
</evidence>
<evidence type="ECO:0000256" key="1">
    <source>
        <dbReference type="ARBA" id="ARBA00004123"/>
    </source>
</evidence>
<dbReference type="InterPro" id="IPR000467">
    <property type="entry name" value="G_patch_dom"/>
</dbReference>
<evidence type="ECO:0000256" key="3">
    <source>
        <dbReference type="ARBA" id="ARBA00022884"/>
    </source>
</evidence>
<feature type="compositionally biased region" description="Polar residues" evidence="9">
    <location>
        <begin position="35"/>
        <end position="44"/>
    </location>
</feature>
<comment type="subunit">
    <text evidence="6">Binds SXL. Associates with the spliceosome. Interacts with SF3B1, SF1 and U2AF2.</text>
</comment>
<evidence type="ECO:0000256" key="4">
    <source>
        <dbReference type="ARBA" id="ARBA00023187"/>
    </source>
</evidence>
<dbReference type="InterPro" id="IPR012677">
    <property type="entry name" value="Nucleotide-bd_a/b_plait_sf"/>
</dbReference>
<evidence type="ECO:0000313" key="12">
    <source>
        <dbReference type="EMBL" id="CAD7657074.1"/>
    </source>
</evidence>
<dbReference type="OrthoDB" id="5411533at2759"/>
<sequence>MSLYDDVLIADSDDNQNDGWAPQTSGRRLLAQHLQNKTKANQSKAKPIRREPSSAPKPLEVPLAAIAAIASMQYGSKGSLLGGEWAVNEEYDPIWPNDYEKAREDRREKRHKERKPAAKRALGLDYDDDDDDDPSPPEDDKRAVRVGAAIGSSLFVFLCLPFTLSLSLSLSSTAPPPSLLETPPPSAAGGASVAAKIMARMGYKEGQGLGREEQGISSALSVEKTSKRGGVIVAETPVTSPVESITEIMKTPSKVVQLRNMVASGEVDDLLEDETKEECGKYGEVVRVVIFEVTEADEEFPVRIFVEFRRMESAIKAVVDLNGRYFGGRVVRANFFDVEKFKRLELKE</sequence>
<dbReference type="GO" id="GO:0005654">
    <property type="term" value="C:nucleoplasm"/>
    <property type="evidence" value="ECO:0007669"/>
    <property type="project" value="UniProtKB-UniRule"/>
</dbReference>
<evidence type="ECO:0000259" key="11">
    <source>
        <dbReference type="PROSITE" id="PS50174"/>
    </source>
</evidence>
<evidence type="ECO:0000256" key="6">
    <source>
        <dbReference type="ARBA" id="ARBA00065586"/>
    </source>
</evidence>
<dbReference type="Pfam" id="PF00076">
    <property type="entry name" value="RRM_1"/>
    <property type="match status" value="1"/>
</dbReference>
<dbReference type="PROSITE" id="PS50102">
    <property type="entry name" value="RRM"/>
    <property type="match status" value="1"/>
</dbReference>
<feature type="domain" description="G-patch" evidence="11">
    <location>
        <begin position="190"/>
        <end position="236"/>
    </location>
</feature>
<accession>A0A7R9QTG1</accession>
<keyword evidence="3 8" id="KW-0694">RNA-binding</keyword>
<evidence type="ECO:0000256" key="2">
    <source>
        <dbReference type="ARBA" id="ARBA00022664"/>
    </source>
</evidence>
<dbReference type="FunFam" id="3.30.70.330:FF:000079">
    <property type="entry name" value="Putative splicing factor 45"/>
    <property type="match status" value="1"/>
</dbReference>
<name>A0A7R9QTG1_9ACAR</name>
<dbReference type="EMBL" id="CAJPVJ010012325">
    <property type="protein sequence ID" value="CAG2174260.1"/>
    <property type="molecule type" value="Genomic_DNA"/>
</dbReference>
<keyword evidence="5 8" id="KW-0539">Nucleus</keyword>
<feature type="domain" description="RRM" evidence="10">
    <location>
        <begin position="254"/>
        <end position="338"/>
    </location>
</feature>
<keyword evidence="2 8" id="KW-0507">mRNA processing</keyword>
<dbReference type="GO" id="GO:0000380">
    <property type="term" value="P:alternative mRNA splicing, via spliceosome"/>
    <property type="evidence" value="ECO:0007669"/>
    <property type="project" value="TreeGrafter"/>
</dbReference>
<dbReference type="PANTHER" id="PTHR13288">
    <property type="entry name" value="SPLICING FACTOR 45 SPF45"/>
    <property type="match status" value="1"/>
</dbReference>
<dbReference type="PIRSF" id="PIRSF031066">
    <property type="entry name" value="Splicing_factor_SPF45"/>
    <property type="match status" value="1"/>
</dbReference>
<dbReference type="EMBL" id="OC927150">
    <property type="protein sequence ID" value="CAD7657074.1"/>
    <property type="molecule type" value="Genomic_DNA"/>
</dbReference>
<comment type="subunit">
    <text evidence="8">Associates with the spliceosome.</text>
</comment>
<feature type="region of interest" description="Disordered" evidence="9">
    <location>
        <begin position="106"/>
        <end position="141"/>
    </location>
</feature>
<proteinExistence type="predicted"/>
<organism evidence="12">
    <name type="scientific">Oppiella nova</name>
    <dbReference type="NCBI Taxonomy" id="334625"/>
    <lineage>
        <taxon>Eukaryota</taxon>
        <taxon>Metazoa</taxon>
        <taxon>Ecdysozoa</taxon>
        <taxon>Arthropoda</taxon>
        <taxon>Chelicerata</taxon>
        <taxon>Arachnida</taxon>
        <taxon>Acari</taxon>
        <taxon>Acariformes</taxon>
        <taxon>Sarcoptiformes</taxon>
        <taxon>Oribatida</taxon>
        <taxon>Brachypylina</taxon>
        <taxon>Oppioidea</taxon>
        <taxon>Oppiidae</taxon>
        <taxon>Oppiella</taxon>
    </lineage>
</organism>
<dbReference type="GO" id="GO:0003723">
    <property type="term" value="F:RNA binding"/>
    <property type="evidence" value="ECO:0007669"/>
    <property type="project" value="UniProtKB-UniRule"/>
</dbReference>
<dbReference type="PROSITE" id="PS50174">
    <property type="entry name" value="G_PATCH"/>
    <property type="match status" value="1"/>
</dbReference>
<comment type="subcellular location">
    <subcellularLocation>
        <location evidence="1 8">Nucleus</location>
    </subcellularLocation>
</comment>
<dbReference type="PANTHER" id="PTHR13288:SF8">
    <property type="entry name" value="SPLICING FACTOR 45"/>
    <property type="match status" value="1"/>
</dbReference>
<dbReference type="GO" id="GO:0071011">
    <property type="term" value="C:precatalytic spliceosome"/>
    <property type="evidence" value="ECO:0007669"/>
    <property type="project" value="TreeGrafter"/>
</dbReference>
<dbReference type="InterPro" id="IPR034653">
    <property type="entry name" value="SPF45_RRM"/>
</dbReference>
<dbReference type="InterPro" id="IPR000504">
    <property type="entry name" value="RRM_dom"/>
</dbReference>
<dbReference type="CDD" id="cd12647">
    <property type="entry name" value="RRM_UHM_SPF45"/>
    <property type="match status" value="1"/>
</dbReference>
<gene>
    <name evidence="12" type="ORF">ONB1V03_LOCUS13707</name>
</gene>
<keyword evidence="13" id="KW-1185">Reference proteome</keyword>
<feature type="compositionally biased region" description="Basic residues" evidence="9">
    <location>
        <begin position="108"/>
        <end position="118"/>
    </location>
</feature>
<feature type="region of interest" description="Disordered" evidence="9">
    <location>
        <begin position="35"/>
        <end position="57"/>
    </location>
</feature>
<dbReference type="Gene3D" id="3.30.70.330">
    <property type="match status" value="1"/>
</dbReference>
<evidence type="ECO:0000313" key="13">
    <source>
        <dbReference type="Proteomes" id="UP000728032"/>
    </source>
</evidence>
<evidence type="ECO:0000256" key="5">
    <source>
        <dbReference type="ARBA" id="ARBA00023242"/>
    </source>
</evidence>
<keyword evidence="8" id="KW-0747">Spliceosome</keyword>
<feature type="compositionally biased region" description="Acidic residues" evidence="9">
    <location>
        <begin position="125"/>
        <end position="137"/>
    </location>
</feature>
<dbReference type="InterPro" id="IPR003954">
    <property type="entry name" value="RRM_euk-type"/>
</dbReference>
<keyword evidence="4 8" id="KW-0508">mRNA splicing</keyword>